<dbReference type="InterPro" id="IPR014001">
    <property type="entry name" value="Helicase_ATP-bd"/>
</dbReference>
<dbReference type="PROSITE" id="PS51194">
    <property type="entry name" value="HELICASE_CTER"/>
    <property type="match status" value="1"/>
</dbReference>
<gene>
    <name evidence="9" type="ORF">crov370</name>
</gene>
<dbReference type="PROSITE" id="PS51195">
    <property type="entry name" value="Q_MOTIF"/>
    <property type="match status" value="1"/>
</dbReference>
<evidence type="ECO:0000259" key="7">
    <source>
        <dbReference type="PROSITE" id="PS51194"/>
    </source>
</evidence>
<organismHost>
    <name type="scientific">Cafeteria roenbergensis</name>
    <name type="common">Marine flagellate</name>
    <dbReference type="NCBI Taxonomy" id="33653"/>
</organismHost>
<dbReference type="Pfam" id="PF00271">
    <property type="entry name" value="Helicase_C"/>
    <property type="match status" value="1"/>
</dbReference>
<dbReference type="PANTHER" id="PTHR47959">
    <property type="entry name" value="ATP-DEPENDENT RNA HELICASE RHLE-RELATED"/>
    <property type="match status" value="1"/>
</dbReference>
<dbReference type="GO" id="GO:0005524">
    <property type="term" value="F:ATP binding"/>
    <property type="evidence" value="ECO:0007669"/>
    <property type="project" value="UniProtKB-KW"/>
</dbReference>
<dbReference type="InterPro" id="IPR001650">
    <property type="entry name" value="Helicase_C-like"/>
</dbReference>
<dbReference type="InterPro" id="IPR011545">
    <property type="entry name" value="DEAD/DEAH_box_helicase_dom"/>
</dbReference>
<evidence type="ECO:0000313" key="9">
    <source>
        <dbReference type="EMBL" id="ADO67404.1"/>
    </source>
</evidence>
<evidence type="ECO:0000256" key="2">
    <source>
        <dbReference type="ARBA" id="ARBA00022801"/>
    </source>
</evidence>
<keyword evidence="3 9" id="KW-0347">Helicase</keyword>
<feature type="short sequence motif" description="Q motif" evidence="5">
    <location>
        <begin position="8"/>
        <end position="36"/>
    </location>
</feature>
<dbReference type="SUPFAM" id="SSF52540">
    <property type="entry name" value="P-loop containing nucleoside triphosphate hydrolases"/>
    <property type="match status" value="1"/>
</dbReference>
<evidence type="ECO:0000259" key="6">
    <source>
        <dbReference type="PROSITE" id="PS51192"/>
    </source>
</evidence>
<dbReference type="Gene3D" id="3.40.50.300">
    <property type="entry name" value="P-loop containing nucleotide triphosphate hydrolases"/>
    <property type="match status" value="2"/>
</dbReference>
<dbReference type="Proteomes" id="UP000029781">
    <property type="component" value="Segment"/>
</dbReference>
<feature type="domain" description="Helicase C-terminal" evidence="7">
    <location>
        <begin position="239"/>
        <end position="383"/>
    </location>
</feature>
<dbReference type="GeneID" id="9887773"/>
<name>E3T5E1_CROVB</name>
<dbReference type="CDD" id="cd00268">
    <property type="entry name" value="DEADc"/>
    <property type="match status" value="1"/>
</dbReference>
<evidence type="ECO:0000313" key="10">
    <source>
        <dbReference type="Proteomes" id="UP000029781"/>
    </source>
</evidence>
<accession>E3T5E1</accession>
<reference evidence="9 10" key="1">
    <citation type="journal article" date="2010" name="Proc. Natl. Acad. Sci. U.S.A.">
        <title>Giant virus with a remarkable complement of genes infects marine zooplankton.</title>
        <authorList>
            <person name="Fischer M.G."/>
            <person name="Allen M.J."/>
            <person name="Wilson W.H."/>
            <person name="Suttle C.A."/>
        </authorList>
    </citation>
    <scope>NUCLEOTIDE SEQUENCE [LARGE SCALE GENOMIC DNA]</scope>
    <source>
        <strain evidence="9 10">BV-PW1</strain>
    </source>
</reference>
<dbReference type="GO" id="GO:0003724">
    <property type="term" value="F:RNA helicase activity"/>
    <property type="evidence" value="ECO:0007669"/>
    <property type="project" value="InterPro"/>
</dbReference>
<dbReference type="InterPro" id="IPR014014">
    <property type="entry name" value="RNA_helicase_DEAD_Q_motif"/>
</dbReference>
<proteinExistence type="predicted"/>
<organism evidence="9 10">
    <name type="scientific">Cafeteria roenbergensis virus (strain BV-PW1)</name>
    <name type="common">CroV</name>
    <dbReference type="NCBI Taxonomy" id="693272"/>
    <lineage>
        <taxon>Viruses</taxon>
        <taxon>Varidnaviria</taxon>
        <taxon>Bamfordvirae</taxon>
        <taxon>Nucleocytoviricota</taxon>
        <taxon>Megaviricetes</taxon>
        <taxon>Imitervirales</taxon>
        <taxon>Mimiviridae</taxon>
        <taxon>Aliimimivirinae</taxon>
        <taxon>Rheavirus</taxon>
        <taxon>Rheavirus sinusmexicani</taxon>
    </lineage>
</organism>
<keyword evidence="2" id="KW-0378">Hydrolase</keyword>
<feature type="domain" description="Helicase ATP-binding" evidence="6">
    <location>
        <begin position="39"/>
        <end position="208"/>
    </location>
</feature>
<evidence type="ECO:0000256" key="1">
    <source>
        <dbReference type="ARBA" id="ARBA00022741"/>
    </source>
</evidence>
<evidence type="ECO:0000256" key="4">
    <source>
        <dbReference type="ARBA" id="ARBA00022840"/>
    </source>
</evidence>
<dbReference type="KEGG" id="vg:9887773"/>
<dbReference type="EMBL" id="GU244497">
    <property type="protein sequence ID" value="ADO67404.1"/>
    <property type="molecule type" value="Genomic_DNA"/>
</dbReference>
<dbReference type="InterPro" id="IPR027417">
    <property type="entry name" value="P-loop_NTPase"/>
</dbReference>
<keyword evidence="4" id="KW-0067">ATP-binding</keyword>
<evidence type="ECO:0000256" key="5">
    <source>
        <dbReference type="PROSITE-ProRule" id="PRU00552"/>
    </source>
</evidence>
<dbReference type="RefSeq" id="YP_003970003.1">
    <property type="nucleotide sequence ID" value="NC_014637.1"/>
</dbReference>
<dbReference type="Pfam" id="PF00270">
    <property type="entry name" value="DEAD"/>
    <property type="match status" value="1"/>
</dbReference>
<dbReference type="InterPro" id="IPR050079">
    <property type="entry name" value="DEAD_box_RNA_helicase"/>
</dbReference>
<dbReference type="GO" id="GO:0003676">
    <property type="term" value="F:nucleic acid binding"/>
    <property type="evidence" value="ECO:0007669"/>
    <property type="project" value="InterPro"/>
</dbReference>
<dbReference type="CDD" id="cd18787">
    <property type="entry name" value="SF2_C_DEAD"/>
    <property type="match status" value="1"/>
</dbReference>
<dbReference type="GO" id="GO:0016787">
    <property type="term" value="F:hydrolase activity"/>
    <property type="evidence" value="ECO:0007669"/>
    <property type="project" value="UniProtKB-KW"/>
</dbReference>
<evidence type="ECO:0000259" key="8">
    <source>
        <dbReference type="PROSITE" id="PS51195"/>
    </source>
</evidence>
<dbReference type="InterPro" id="IPR044742">
    <property type="entry name" value="DEAD/DEAH_RhlB"/>
</dbReference>
<sequence length="384" mass="43764">MTDSPKNDNFESLGLSKNILKGVYSYGFINPSDIQQKGIGVIISKKDCILQSQSGTGKTATYLLGTLHNLDEQTKGIQTVIITPTRELAEQVYDVAKKLAKYTNLKIVLCVGGTNIGSFKREAVQSHLLIGTIGRIYHMMEENVFSLEQLKQLTLDEADSLLEKKYGNKVYDLIKQTPQKCQKCFLSATVNRNLREISKSVLDNPELVLLKKEDIQVKAIKNFYLDTVEEEYKFDTLLDLYQIISTSHTMIFCNSINKIEFVKNKLEEEGFPTTTIHGGLEQEERSKIVDEFREGKTRILLTTDLLARGIDIPEVKLVINYDLPKNHETFIHRIGRSGRFGKKGVSITFIKMEDFKDKKNFESLITHYDLQMEEVPENISSYLI</sequence>
<dbReference type="SMART" id="SM00490">
    <property type="entry name" value="HELICc"/>
    <property type="match status" value="1"/>
</dbReference>
<dbReference type="PANTHER" id="PTHR47959:SF1">
    <property type="entry name" value="ATP-DEPENDENT RNA HELICASE DBPA"/>
    <property type="match status" value="1"/>
</dbReference>
<dbReference type="OrthoDB" id="4158at10239"/>
<dbReference type="PROSITE" id="PS51192">
    <property type="entry name" value="HELICASE_ATP_BIND_1"/>
    <property type="match status" value="1"/>
</dbReference>
<dbReference type="SMART" id="SM00487">
    <property type="entry name" value="DEXDc"/>
    <property type="match status" value="1"/>
</dbReference>
<evidence type="ECO:0000256" key="3">
    <source>
        <dbReference type="ARBA" id="ARBA00022806"/>
    </source>
</evidence>
<keyword evidence="10" id="KW-1185">Reference proteome</keyword>
<feature type="domain" description="DEAD-box RNA helicase Q" evidence="8">
    <location>
        <begin position="8"/>
        <end position="36"/>
    </location>
</feature>
<protein>
    <submittedName>
        <fullName evidence="9">Putative superfamily II helicase/eIF-4AIII</fullName>
    </submittedName>
</protein>
<keyword evidence="1" id="KW-0547">Nucleotide-binding</keyword>